<accession>A0ABR9N608</accession>
<name>A0ABR9N608_9MICO</name>
<feature type="domain" description="Aminoglycoside phosphotransferase" evidence="2">
    <location>
        <begin position="42"/>
        <end position="228"/>
    </location>
</feature>
<dbReference type="Proteomes" id="UP000625527">
    <property type="component" value="Unassembled WGS sequence"/>
</dbReference>
<dbReference type="InterPro" id="IPR002575">
    <property type="entry name" value="Aminoglycoside_PTrfase"/>
</dbReference>
<organism evidence="3 4">
    <name type="scientific">Myceligenerans pegani</name>
    <dbReference type="NCBI Taxonomy" id="2776917"/>
    <lineage>
        <taxon>Bacteria</taxon>
        <taxon>Bacillati</taxon>
        <taxon>Actinomycetota</taxon>
        <taxon>Actinomycetes</taxon>
        <taxon>Micrococcales</taxon>
        <taxon>Promicromonosporaceae</taxon>
        <taxon>Myceligenerans</taxon>
    </lineage>
</organism>
<gene>
    <name evidence="3" type="ORF">IHE71_23735</name>
</gene>
<dbReference type="RefSeq" id="WP_192865251.1">
    <property type="nucleotide sequence ID" value="NZ_JADAQT010000110.1"/>
</dbReference>
<dbReference type="Gene3D" id="3.90.1200.10">
    <property type="match status" value="1"/>
</dbReference>
<proteinExistence type="predicted"/>
<dbReference type="Pfam" id="PF01636">
    <property type="entry name" value="APH"/>
    <property type="match status" value="1"/>
</dbReference>
<feature type="compositionally biased region" description="Polar residues" evidence="1">
    <location>
        <begin position="290"/>
        <end position="299"/>
    </location>
</feature>
<evidence type="ECO:0000313" key="4">
    <source>
        <dbReference type="Proteomes" id="UP000625527"/>
    </source>
</evidence>
<dbReference type="SUPFAM" id="SSF56112">
    <property type="entry name" value="Protein kinase-like (PK-like)"/>
    <property type="match status" value="1"/>
</dbReference>
<dbReference type="EMBL" id="JADAQT010000110">
    <property type="protein sequence ID" value="MBE1878711.1"/>
    <property type="molecule type" value="Genomic_DNA"/>
</dbReference>
<protein>
    <submittedName>
        <fullName evidence="3">Phosphotransferase</fullName>
    </submittedName>
</protein>
<feature type="region of interest" description="Disordered" evidence="1">
    <location>
        <begin position="278"/>
        <end position="299"/>
    </location>
</feature>
<reference evidence="3 4" key="1">
    <citation type="submission" date="2020-10" db="EMBL/GenBank/DDBJ databases">
        <title>Myceligenerans pegani sp. nov., an endophytic actinomycete isolated from Peganum harmala L. in Xinjiang, China.</title>
        <authorList>
            <person name="Xin L."/>
        </authorList>
    </citation>
    <scope>NUCLEOTIDE SEQUENCE [LARGE SCALE GENOMIC DNA]</scope>
    <source>
        <strain evidence="3 4">TRM65318</strain>
    </source>
</reference>
<evidence type="ECO:0000259" key="2">
    <source>
        <dbReference type="Pfam" id="PF01636"/>
    </source>
</evidence>
<sequence>MSRWSWHDLPEAVRRAVEAECGTVLHTTAPEAGRNSMFAAVLDTSGGPVFCKGVRLDDQQARAHRHEIHVNQRLREITAHVPRLLWTVETDHWLLAGYTFVPGRHADLSPGSPDIPAVAGLISHLAEELTPGPVPDVAPLARKHQRFAGWEWLADRHADALDPWEKQHLDRLIRADLGITEALDGHSLVHGDVHELNLMVTDGQASLVDWAWARTGPAWVDATLLTIRLIAAGHDPADAGQLVVTTWGMRQPDTSAAAVTTFAASTYGMWRRLAVEHPSPHRDGPVQAARTWTQHRITT</sequence>
<dbReference type="InterPro" id="IPR011009">
    <property type="entry name" value="Kinase-like_dom_sf"/>
</dbReference>
<keyword evidence="4" id="KW-1185">Reference proteome</keyword>
<evidence type="ECO:0000313" key="3">
    <source>
        <dbReference type="EMBL" id="MBE1878711.1"/>
    </source>
</evidence>
<evidence type="ECO:0000256" key="1">
    <source>
        <dbReference type="SAM" id="MobiDB-lite"/>
    </source>
</evidence>
<comment type="caution">
    <text evidence="3">The sequence shown here is derived from an EMBL/GenBank/DDBJ whole genome shotgun (WGS) entry which is preliminary data.</text>
</comment>